<dbReference type="EC" id="2.4.-.-" evidence="4"/>
<feature type="domain" description="Glycosyltransferase 2-like" evidence="3">
    <location>
        <begin position="7"/>
        <end position="179"/>
    </location>
</feature>
<dbReference type="InterPro" id="IPR029044">
    <property type="entry name" value="Nucleotide-diphossugar_trans"/>
</dbReference>
<keyword evidence="5" id="KW-1185">Reference proteome</keyword>
<evidence type="ECO:0000313" key="4">
    <source>
        <dbReference type="EMBL" id="MDG4717238.1"/>
    </source>
</evidence>
<dbReference type="SUPFAM" id="SSF53448">
    <property type="entry name" value="Nucleotide-diphospho-sugar transferases"/>
    <property type="match status" value="1"/>
</dbReference>
<organism evidence="4 5">
    <name type="scientific">Winogradskyella marincola</name>
    <dbReference type="NCBI Taxonomy" id="3037795"/>
    <lineage>
        <taxon>Bacteria</taxon>
        <taxon>Pseudomonadati</taxon>
        <taxon>Bacteroidota</taxon>
        <taxon>Flavobacteriia</taxon>
        <taxon>Flavobacteriales</taxon>
        <taxon>Flavobacteriaceae</taxon>
        <taxon>Winogradskyella</taxon>
    </lineage>
</organism>
<evidence type="ECO:0000259" key="3">
    <source>
        <dbReference type="Pfam" id="PF00535"/>
    </source>
</evidence>
<evidence type="ECO:0000313" key="5">
    <source>
        <dbReference type="Proteomes" id="UP001529085"/>
    </source>
</evidence>
<sequence length="411" mass="47127">MSSIKISVIVPIYRIEKYLAQCIESLLEQSFKDFELILVDDGSPDNCPQICDDYAKNDNRIKVIHKPNGGLLSARKAGLEAASGTHIAYVDGDDWVDHFYLDTLYKLAIANDADLAVTGHFREFDGKIETVKPKNPGFYDETKIKSEILPKAIYNGEFCEHGMSTYVWNKLFKKELLEKVLYDVPNDVVMGEDAAIVYSYLAFTKRLAISKIPLYYYRQRHDSIVKSVENPKTEYYRLGLLMNFLKTKLSNVLDEENLDTQITFYLYSQILVRSGGLIYNEKNDTWFNPFLKAEKDSKVVVYSSGSFGQHILSTNLKTDYFKIVKWIDVDYHDLKIGKNTVNPISSIYNDEFDYLIIATINPSTHKSLKEELELMGINQSKIVKTNTDEAKINSLLTDIGFDENFIFNQNN</sequence>
<evidence type="ECO:0000256" key="2">
    <source>
        <dbReference type="ARBA" id="ARBA00022679"/>
    </source>
</evidence>
<keyword evidence="2 4" id="KW-0808">Transferase</keyword>
<evidence type="ECO:0000256" key="1">
    <source>
        <dbReference type="ARBA" id="ARBA00022676"/>
    </source>
</evidence>
<dbReference type="GO" id="GO:0016757">
    <property type="term" value="F:glycosyltransferase activity"/>
    <property type="evidence" value="ECO:0007669"/>
    <property type="project" value="UniProtKB-KW"/>
</dbReference>
<gene>
    <name evidence="4" type="ORF">P7122_15225</name>
</gene>
<dbReference type="Proteomes" id="UP001529085">
    <property type="component" value="Unassembled WGS sequence"/>
</dbReference>
<dbReference type="PANTHER" id="PTHR22916:SF51">
    <property type="entry name" value="GLYCOSYLTRANSFERASE EPSH-RELATED"/>
    <property type="match status" value="1"/>
</dbReference>
<reference evidence="4 5" key="1">
    <citation type="submission" date="2023-03" db="EMBL/GenBank/DDBJ databases">
        <title>Strain YYF002 represents a novel species in the genus Winogradskyella isolated from seawater.</title>
        <authorList>
            <person name="Fu Z.-Y."/>
        </authorList>
    </citation>
    <scope>NUCLEOTIDE SEQUENCE [LARGE SCALE GENOMIC DNA]</scope>
    <source>
        <strain evidence="4 5">YYF002</strain>
    </source>
</reference>
<accession>A0ABT6G5B0</accession>
<keyword evidence="1 4" id="KW-0328">Glycosyltransferase</keyword>
<comment type="caution">
    <text evidence="4">The sequence shown here is derived from an EMBL/GenBank/DDBJ whole genome shotgun (WGS) entry which is preliminary data.</text>
</comment>
<name>A0ABT6G5B0_9FLAO</name>
<proteinExistence type="predicted"/>
<dbReference type="RefSeq" id="WP_278006660.1">
    <property type="nucleotide sequence ID" value="NZ_JARSBN010000011.1"/>
</dbReference>
<dbReference type="Pfam" id="PF00535">
    <property type="entry name" value="Glycos_transf_2"/>
    <property type="match status" value="1"/>
</dbReference>
<dbReference type="PANTHER" id="PTHR22916">
    <property type="entry name" value="GLYCOSYLTRANSFERASE"/>
    <property type="match status" value="1"/>
</dbReference>
<protein>
    <submittedName>
        <fullName evidence="4">Glycosyltransferase family 2 protein</fullName>
        <ecNumber evidence="4">2.4.-.-</ecNumber>
    </submittedName>
</protein>
<dbReference type="CDD" id="cd00761">
    <property type="entry name" value="Glyco_tranf_GTA_type"/>
    <property type="match status" value="1"/>
</dbReference>
<dbReference type="InterPro" id="IPR001173">
    <property type="entry name" value="Glyco_trans_2-like"/>
</dbReference>
<dbReference type="EMBL" id="JARSBN010000011">
    <property type="protein sequence ID" value="MDG4717238.1"/>
    <property type="molecule type" value="Genomic_DNA"/>
</dbReference>
<dbReference type="Gene3D" id="3.90.550.10">
    <property type="entry name" value="Spore Coat Polysaccharide Biosynthesis Protein SpsA, Chain A"/>
    <property type="match status" value="1"/>
</dbReference>
<dbReference type="Gene3D" id="3.40.50.720">
    <property type="entry name" value="NAD(P)-binding Rossmann-like Domain"/>
    <property type="match status" value="1"/>
</dbReference>